<protein>
    <recommendedName>
        <fullName evidence="1">Reverse transcriptase Ty1/copia-type domain-containing protein</fullName>
    </recommendedName>
</protein>
<organism evidence="2">
    <name type="scientific">Vitis vinifera</name>
    <name type="common">Grape</name>
    <dbReference type="NCBI Taxonomy" id="29760"/>
    <lineage>
        <taxon>Eukaryota</taxon>
        <taxon>Viridiplantae</taxon>
        <taxon>Streptophyta</taxon>
        <taxon>Embryophyta</taxon>
        <taxon>Tracheophyta</taxon>
        <taxon>Spermatophyta</taxon>
        <taxon>Magnoliopsida</taxon>
        <taxon>eudicotyledons</taxon>
        <taxon>Gunneridae</taxon>
        <taxon>Pentapetalae</taxon>
        <taxon>rosids</taxon>
        <taxon>Vitales</taxon>
        <taxon>Vitaceae</taxon>
        <taxon>Viteae</taxon>
        <taxon>Vitis</taxon>
    </lineage>
</organism>
<accession>A5AJS9</accession>
<dbReference type="AlphaFoldDB" id="A5AJS9"/>
<reference evidence="2" key="1">
    <citation type="journal article" date="2007" name="PLoS ONE">
        <title>The first genome sequence of an elite grapevine cultivar (Pinot noir Vitis vinifera L.): coping with a highly heterozygous genome.</title>
        <authorList>
            <person name="Velasco R."/>
            <person name="Zharkikh A."/>
            <person name="Troggio M."/>
            <person name="Cartwright D.A."/>
            <person name="Cestaro A."/>
            <person name="Pruss D."/>
            <person name="Pindo M."/>
            <person name="FitzGerald L.M."/>
            <person name="Vezzulli S."/>
            <person name="Reid J."/>
            <person name="Malacarne G."/>
            <person name="Iliev D."/>
            <person name="Coppola G."/>
            <person name="Wardell B."/>
            <person name="Micheletti D."/>
            <person name="Macalma T."/>
            <person name="Facci M."/>
            <person name="Mitchell J.T."/>
            <person name="Perazzolli M."/>
            <person name="Eldredge G."/>
            <person name="Gatto P."/>
            <person name="Oyzerski R."/>
            <person name="Moretto M."/>
            <person name="Gutin N."/>
            <person name="Stefanini M."/>
            <person name="Chen Y."/>
            <person name="Segala C."/>
            <person name="Davenport C."/>
            <person name="Dematte L."/>
            <person name="Mraz A."/>
            <person name="Battilana J."/>
            <person name="Stormo K."/>
            <person name="Costa F."/>
            <person name="Tao Q."/>
            <person name="Si-Ammour A."/>
            <person name="Harkins T."/>
            <person name="Lackey A."/>
            <person name="Perbost C."/>
            <person name="Taillon B."/>
            <person name="Stella A."/>
            <person name="Solovyev V."/>
            <person name="Fawcett J.A."/>
            <person name="Sterck L."/>
            <person name="Vandepoele K."/>
            <person name="Grando S.M."/>
            <person name="Toppo S."/>
            <person name="Moser C."/>
            <person name="Lanchbury J."/>
            <person name="Bogden R."/>
            <person name="Skolnick M."/>
            <person name="Sgaramella V."/>
            <person name="Bhatnagar S.K."/>
            <person name="Fontana P."/>
            <person name="Gutin A."/>
            <person name="Van de Peer Y."/>
            <person name="Salamini F."/>
            <person name="Viola R."/>
        </authorList>
    </citation>
    <scope>NUCLEOTIDE SEQUENCE</scope>
</reference>
<feature type="domain" description="Reverse transcriptase Ty1/copia-type" evidence="1">
    <location>
        <begin position="1"/>
        <end position="83"/>
    </location>
</feature>
<dbReference type="Pfam" id="PF07727">
    <property type="entry name" value="RVT_2"/>
    <property type="match status" value="1"/>
</dbReference>
<evidence type="ECO:0000259" key="1">
    <source>
        <dbReference type="Pfam" id="PF07727"/>
    </source>
</evidence>
<proteinExistence type="predicted"/>
<sequence>MDVKTTFLNGNLDEDIYMEQPEGFAKKGNEHLVCKLKKSIYGIKQASRQWYIKFNNTITSFGFKENTVDQCIYLKISGSKFIFLILCCTYIER</sequence>
<evidence type="ECO:0000313" key="2">
    <source>
        <dbReference type="EMBL" id="CAN77984.1"/>
    </source>
</evidence>
<gene>
    <name evidence="2" type="ORF">VITISV_018850</name>
</gene>
<dbReference type="InterPro" id="IPR013103">
    <property type="entry name" value="RVT_2"/>
</dbReference>
<name>A5AJS9_VITVI</name>
<dbReference type="EMBL" id="AM428363">
    <property type="protein sequence ID" value="CAN77984.1"/>
    <property type="molecule type" value="Genomic_DNA"/>
</dbReference>